<evidence type="ECO:0000256" key="9">
    <source>
        <dbReference type="ARBA" id="ARBA00023204"/>
    </source>
</evidence>
<evidence type="ECO:0000313" key="13">
    <source>
        <dbReference type="Proteomes" id="UP001500604"/>
    </source>
</evidence>
<keyword evidence="2 10" id="KW-0547">Nucleotide-binding</keyword>
<evidence type="ECO:0000256" key="10">
    <source>
        <dbReference type="HAMAP-Rule" id="MF_01486"/>
    </source>
</evidence>
<dbReference type="Pfam" id="PF17946">
    <property type="entry name" value="RecC_C"/>
    <property type="match status" value="1"/>
</dbReference>
<evidence type="ECO:0000259" key="11">
    <source>
        <dbReference type="Pfam" id="PF17946"/>
    </source>
</evidence>
<dbReference type="Gene3D" id="3.40.50.10930">
    <property type="match status" value="1"/>
</dbReference>
<evidence type="ECO:0000256" key="1">
    <source>
        <dbReference type="ARBA" id="ARBA00022722"/>
    </source>
</evidence>
<dbReference type="PIRSF" id="PIRSF000980">
    <property type="entry name" value="RecC"/>
    <property type="match status" value="1"/>
</dbReference>
<evidence type="ECO:0000256" key="5">
    <source>
        <dbReference type="ARBA" id="ARBA00022806"/>
    </source>
</evidence>
<reference evidence="13" key="1">
    <citation type="journal article" date="2019" name="Int. J. Syst. Evol. Microbiol.">
        <title>The Global Catalogue of Microorganisms (GCM) 10K type strain sequencing project: providing services to taxonomists for standard genome sequencing and annotation.</title>
        <authorList>
            <consortium name="The Broad Institute Genomics Platform"/>
            <consortium name="The Broad Institute Genome Sequencing Center for Infectious Disease"/>
            <person name="Wu L."/>
            <person name="Ma J."/>
        </authorList>
    </citation>
    <scope>NUCLEOTIDE SEQUENCE [LARGE SCALE GENOMIC DNA]</scope>
    <source>
        <strain evidence="13">JCM 17805</strain>
    </source>
</reference>
<dbReference type="Gene3D" id="1.10.10.990">
    <property type="match status" value="1"/>
</dbReference>
<dbReference type="HAMAP" id="MF_01486">
    <property type="entry name" value="RecC"/>
    <property type="match status" value="1"/>
</dbReference>
<dbReference type="InterPro" id="IPR011335">
    <property type="entry name" value="Restrct_endonuc-II-like"/>
</dbReference>
<keyword evidence="1 10" id="KW-0540">Nuclease</keyword>
<evidence type="ECO:0000313" key="12">
    <source>
        <dbReference type="EMBL" id="GAA4650658.1"/>
    </source>
</evidence>
<dbReference type="Gene3D" id="1.10.10.160">
    <property type="match status" value="1"/>
</dbReference>
<keyword evidence="4 10" id="KW-0378">Hydrolase</keyword>
<keyword evidence="8 10" id="KW-0238">DNA-binding</keyword>
<comment type="caution">
    <text evidence="12">The sequence shown here is derived from an EMBL/GenBank/DDBJ whole genome shotgun (WGS) entry which is preliminary data.</text>
</comment>
<keyword evidence="13" id="KW-1185">Reference proteome</keyword>
<feature type="domain" description="RecC C-terminal" evidence="11">
    <location>
        <begin position="806"/>
        <end position="1027"/>
    </location>
</feature>
<proteinExistence type="inferred from homology"/>
<dbReference type="RefSeq" id="WP_345196878.1">
    <property type="nucleotide sequence ID" value="NZ_BAABFL010000412.1"/>
</dbReference>
<protein>
    <recommendedName>
        <fullName evidence="10">RecBCD enzyme subunit RecC</fullName>
    </recommendedName>
    <alternativeName>
        <fullName evidence="10">Exonuclease V subunit RecC</fullName>
        <shortName evidence="10">ExoV subunit RecC</shortName>
    </alternativeName>
    <alternativeName>
        <fullName evidence="10">Helicase/nuclease RecBCD subunit RecC</fullName>
    </alternativeName>
</protein>
<keyword evidence="7 10" id="KW-0067">ATP-binding</keyword>
<comment type="miscellaneous">
    <text evidence="10">In the RecBCD complex, RecB has a slow 3'-5' helicase, an exonuclease activity and loads RecA onto ssDNA, RecD has a fast 5'-3' helicase activity, while RecC stimulates the ATPase and processivity of the RecB helicase and contributes to recognition of the Chi site.</text>
</comment>
<dbReference type="SUPFAM" id="SSF52980">
    <property type="entry name" value="Restriction endonuclease-like"/>
    <property type="match status" value="1"/>
</dbReference>
<dbReference type="CDD" id="cd22353">
    <property type="entry name" value="RecC_C-like"/>
    <property type="match status" value="1"/>
</dbReference>
<keyword evidence="9 10" id="KW-0234">DNA repair</keyword>
<dbReference type="InterPro" id="IPR013986">
    <property type="entry name" value="DExx_box_DNA_helicase_dom_sf"/>
</dbReference>
<comment type="function">
    <text evidence="10">A helicase/nuclease that prepares dsDNA breaks (DSB) for recombinational DNA repair. Binds to DSBs and unwinds DNA via a highly rapid and processive ATP-dependent bidirectional helicase activity. Unwinds dsDNA until it encounters a Chi (crossover hotspot instigator) sequence from the 3' direction. Cuts ssDNA a few nucleotides 3' to the Chi site. The properties and activities of the enzyme are changed at Chi. The Chi-altered holoenzyme produces a long 3'-ssDNA overhang and facilitates RecA-binding to the ssDNA for homologous DNA recombination and repair. Holoenzyme degrades any linearized DNA that is unable to undergo homologous recombination. In the holoenzyme this subunit recognizes the wild-type Chi sequence, and when added to isolated RecB increases its ATP-dependent helicase processivity.</text>
</comment>
<dbReference type="PANTHER" id="PTHR30591:SF1">
    <property type="entry name" value="RECBCD ENZYME SUBUNIT RECC"/>
    <property type="match status" value="1"/>
</dbReference>
<dbReference type="Pfam" id="PF04257">
    <property type="entry name" value="Exonuc_V_gamma"/>
    <property type="match status" value="1"/>
</dbReference>
<gene>
    <name evidence="10 12" type="primary">recC</name>
    <name evidence="12" type="ORF">GCM10023116_29410</name>
</gene>
<keyword evidence="5 10" id="KW-0347">Helicase</keyword>
<evidence type="ECO:0000256" key="8">
    <source>
        <dbReference type="ARBA" id="ARBA00023125"/>
    </source>
</evidence>
<evidence type="ECO:0000256" key="2">
    <source>
        <dbReference type="ARBA" id="ARBA00022741"/>
    </source>
</evidence>
<comment type="similarity">
    <text evidence="10">Belongs to the RecC family.</text>
</comment>
<evidence type="ECO:0000256" key="3">
    <source>
        <dbReference type="ARBA" id="ARBA00022763"/>
    </source>
</evidence>
<evidence type="ECO:0000256" key="4">
    <source>
        <dbReference type="ARBA" id="ARBA00022801"/>
    </source>
</evidence>
<accession>A0ABP8V347</accession>
<name>A0ABP8V347_9GAMM</name>
<dbReference type="EMBL" id="BAABFL010000412">
    <property type="protein sequence ID" value="GAA4650658.1"/>
    <property type="molecule type" value="Genomic_DNA"/>
</dbReference>
<dbReference type="SUPFAM" id="SSF52540">
    <property type="entry name" value="P-loop containing nucleoside triphosphate hydrolases"/>
    <property type="match status" value="2"/>
</dbReference>
<keyword evidence="3 10" id="KW-0227">DNA damage</keyword>
<comment type="subunit">
    <text evidence="10">Heterotrimer of RecB, RecC and RecD. All subunits contribute to DNA-binding.</text>
</comment>
<evidence type="ECO:0000256" key="7">
    <source>
        <dbReference type="ARBA" id="ARBA00022840"/>
    </source>
</evidence>
<dbReference type="InterPro" id="IPR041500">
    <property type="entry name" value="RecC_C"/>
</dbReference>
<keyword evidence="6 10" id="KW-0269">Exonuclease</keyword>
<dbReference type="InterPro" id="IPR006697">
    <property type="entry name" value="RecC"/>
</dbReference>
<sequence length="1099" mass="125116">MFTVYQSNQLDILKELLVDSIRRKPLADPFTDEQILVQSPGMAQWLRLELASSLGIAAGIEFPLPASFIWKMFTQVLEGIPKRSAFNKEAMAWKIITLLPEHLNQPDFAPLKQYLRDDESGLRRYQLAEKIADIYDQYLVYRPDWISAWEQGNDLTSITDVQPWQPALWRSLVEKTEALGQPAWHRANLYHEFIQTLQQADQKPAGLPDRVFVFGISALPPHYVEALVALGQHCDVHLMVTNPCQYFWGDIRDPKYLARLNAQRFNRDGMTPENCDTFTNPLLASMGKLGRDYLYQLQELPATEIDAFAEPDDHTLLHTLQADILNLRDRGEQIQCTAPVTSIDPDDRSFMVHACYSALREVEVLHDQLLALFQSDPTLTPRDIVVMVPDIDRYSPFIQAVFGSAPGERYIPWALSDRSAKAEHPLLNALMQLLTLNQSRCSAPELMEILETPAVMRRFSLDTKGYETLRHWVEESGIRWGLDTQHQTGLTLPDRHENTWLFGLQRMLLGYAMPESDGLYADILPYESIQGLDAALCGQLADYIESIRHLAGDIERPRPVDDWIQTLNSLLDQFFAPDMEDERPLQLIRTSLENLRQQLLDADYSDALSRDILVDYLAAKLDSEKGSQRFLAGQVNFCTLMPMRSIPFKVVCLLGMNDGVYPRSIAPAGFDLIARHPRRGDRSRRDDDRYLFLEALLSAGDRFYISYVGRSITDNSERIPSVLVTELLNYCEQAFTLKERPDDSIAHWLITEHPLQPFSQDYFKPSASSDHKALFSFAREWLPAAKGEGESTQPFHTAPLPAEPAPATIELTELLRFYRNPCQYFCNHRLKVWFNELDDRLESDEPFSLNPLESYQLRESLLKDWLDSGNTRQSESHCRASGALPHGHFGQLTLDEQKESLKNLGDSLTDPLGELADDLEINLTLNSGVQLTGWLKQCTRNGLIRFRPAKLKPKDYLRYWIEHLCYCACAETPADTAIFGTDKQGKIVAIAADEAKQHLEALIICYLSGLNEPQPLFPATTWAWLETMVDDGAIINPEFSDKARDKAHTTYYGGFRLTGESEDRYIQRIYPALNDAVFKSMTGLAKILILPAYNALEID</sequence>
<organism evidence="12 13">
    <name type="scientific">Kistimonas scapharcae</name>
    <dbReference type="NCBI Taxonomy" id="1036133"/>
    <lineage>
        <taxon>Bacteria</taxon>
        <taxon>Pseudomonadati</taxon>
        <taxon>Pseudomonadota</taxon>
        <taxon>Gammaproteobacteria</taxon>
        <taxon>Oceanospirillales</taxon>
        <taxon>Endozoicomonadaceae</taxon>
        <taxon>Kistimonas</taxon>
    </lineage>
</organism>
<dbReference type="InterPro" id="IPR027417">
    <property type="entry name" value="P-loop_NTPase"/>
</dbReference>
<evidence type="ECO:0000256" key="6">
    <source>
        <dbReference type="ARBA" id="ARBA00022839"/>
    </source>
</evidence>
<dbReference type="NCBIfam" id="TIGR01450">
    <property type="entry name" value="recC"/>
    <property type="match status" value="1"/>
</dbReference>
<dbReference type="PANTHER" id="PTHR30591">
    <property type="entry name" value="RECBCD ENZYME SUBUNIT RECC"/>
    <property type="match status" value="1"/>
</dbReference>
<dbReference type="Gene3D" id="3.40.50.300">
    <property type="entry name" value="P-loop containing nucleotide triphosphate hydrolases"/>
    <property type="match status" value="2"/>
</dbReference>
<dbReference type="Proteomes" id="UP001500604">
    <property type="component" value="Unassembled WGS sequence"/>
</dbReference>